<keyword evidence="10" id="KW-1185">Reference proteome</keyword>
<gene>
    <name evidence="9" type="ORF">NAV_LOCUS8476</name>
</gene>
<dbReference type="PANTHER" id="PTHR13586:SF0">
    <property type="entry name" value="TRAILER HITCH, ISOFORM H"/>
    <property type="match status" value="1"/>
</dbReference>
<dbReference type="Gene3D" id="2.30.30.100">
    <property type="match status" value="1"/>
</dbReference>
<feature type="region of interest" description="Disordered" evidence="4">
    <location>
        <begin position="542"/>
        <end position="571"/>
    </location>
</feature>
<dbReference type="InterPro" id="IPR025609">
    <property type="entry name" value="Lsm14-like_N"/>
</dbReference>
<name>A0A498SU48_ACAVI</name>
<comment type="similarity">
    <text evidence="1">Belongs to the LSM14 family.</text>
</comment>
<protein>
    <submittedName>
        <fullName evidence="9">Uncharacterized protein</fullName>
    </submittedName>
</protein>
<dbReference type="Pfam" id="PF12701">
    <property type="entry name" value="LSM14"/>
    <property type="match status" value="1"/>
</dbReference>
<dbReference type="EMBL" id="UPTC01002614">
    <property type="protein sequence ID" value="VBB33685.1"/>
    <property type="molecule type" value="Genomic_DNA"/>
</dbReference>
<dbReference type="AlphaFoldDB" id="A0A498SU48"/>
<dbReference type="InterPro" id="IPR047575">
    <property type="entry name" value="Sm"/>
</dbReference>
<dbReference type="Proteomes" id="UP000276991">
    <property type="component" value="Unassembled WGS sequence"/>
</dbReference>
<organism evidence="9 10">
    <name type="scientific">Acanthocheilonema viteae</name>
    <name type="common">Filarial nematode worm</name>
    <name type="synonym">Dipetalonema viteae</name>
    <dbReference type="NCBI Taxonomy" id="6277"/>
    <lineage>
        <taxon>Eukaryota</taxon>
        <taxon>Metazoa</taxon>
        <taxon>Ecdysozoa</taxon>
        <taxon>Nematoda</taxon>
        <taxon>Chromadorea</taxon>
        <taxon>Rhabditida</taxon>
        <taxon>Spirurina</taxon>
        <taxon>Spiruromorpha</taxon>
        <taxon>Filarioidea</taxon>
        <taxon>Onchocercidae</taxon>
        <taxon>Acanthocheilonema</taxon>
    </lineage>
</organism>
<dbReference type="GO" id="GO:0000932">
    <property type="term" value="C:P-body"/>
    <property type="evidence" value="ECO:0007669"/>
    <property type="project" value="TreeGrafter"/>
</dbReference>
<dbReference type="GO" id="GO:0033962">
    <property type="term" value="P:P-body assembly"/>
    <property type="evidence" value="ECO:0007669"/>
    <property type="project" value="TreeGrafter"/>
</dbReference>
<dbReference type="PROSITE" id="PS51512">
    <property type="entry name" value="DFDF"/>
    <property type="match status" value="1"/>
</dbReference>
<evidence type="ECO:0000259" key="8">
    <source>
        <dbReference type="PROSITE" id="PS52002"/>
    </source>
</evidence>
<evidence type="ECO:0000256" key="3">
    <source>
        <dbReference type="PROSITE-ProRule" id="PRU00869"/>
    </source>
</evidence>
<dbReference type="InterPro" id="IPR025768">
    <property type="entry name" value="TFG_box"/>
</dbReference>
<feature type="region of interest" description="Disordered" evidence="4">
    <location>
        <begin position="276"/>
        <end position="325"/>
    </location>
</feature>
<feature type="compositionally biased region" description="Polar residues" evidence="4">
    <location>
        <begin position="276"/>
        <end position="287"/>
    </location>
</feature>
<evidence type="ECO:0000256" key="1">
    <source>
        <dbReference type="ARBA" id="ARBA00010415"/>
    </source>
</evidence>
<dbReference type="InterPro" id="IPR019050">
    <property type="entry name" value="FDF_dom"/>
</dbReference>
<evidence type="ECO:0000313" key="10">
    <source>
        <dbReference type="Proteomes" id="UP000276991"/>
    </source>
</evidence>
<dbReference type="SMART" id="SM01271">
    <property type="entry name" value="LSM14"/>
    <property type="match status" value="1"/>
</dbReference>
<feature type="compositionally biased region" description="Polar residues" evidence="4">
    <location>
        <begin position="307"/>
        <end position="325"/>
    </location>
</feature>
<feature type="domain" description="FFD box profile" evidence="6">
    <location>
        <begin position="463"/>
        <end position="479"/>
    </location>
</feature>
<feature type="domain" description="Sm" evidence="8">
    <location>
        <begin position="152"/>
        <end position="234"/>
    </location>
</feature>
<feature type="compositionally biased region" description="Low complexity" evidence="4">
    <location>
        <begin position="554"/>
        <end position="571"/>
    </location>
</feature>
<dbReference type="STRING" id="6277.A0A498SU48"/>
<proteinExistence type="inferred from homology"/>
<feature type="domain" description="DFDF" evidence="5">
    <location>
        <begin position="393"/>
        <end position="429"/>
    </location>
</feature>
<evidence type="ECO:0000259" key="6">
    <source>
        <dbReference type="PROSITE" id="PS51513"/>
    </source>
</evidence>
<evidence type="ECO:0000313" key="9">
    <source>
        <dbReference type="EMBL" id="VBB33685.1"/>
    </source>
</evidence>
<dbReference type="Pfam" id="PF09532">
    <property type="entry name" value="FDF"/>
    <property type="match status" value="1"/>
</dbReference>
<feature type="compositionally biased region" description="Basic and acidic residues" evidence="4">
    <location>
        <begin position="482"/>
        <end position="498"/>
    </location>
</feature>
<feature type="non-terminal residue" evidence="9">
    <location>
        <position position="1"/>
    </location>
</feature>
<dbReference type="SMART" id="SM01199">
    <property type="entry name" value="FDF"/>
    <property type="match status" value="1"/>
</dbReference>
<dbReference type="PROSITE" id="PS51536">
    <property type="entry name" value="TFG"/>
    <property type="match status" value="1"/>
</dbReference>
<dbReference type="InterPro" id="IPR025761">
    <property type="entry name" value="FFD_box"/>
</dbReference>
<dbReference type="PANTHER" id="PTHR13586">
    <property type="entry name" value="SCD6 PROTEIN-RELATED"/>
    <property type="match status" value="1"/>
</dbReference>
<dbReference type="InterPro" id="IPR010920">
    <property type="entry name" value="LSM_dom_sf"/>
</dbReference>
<evidence type="ECO:0000259" key="5">
    <source>
        <dbReference type="PROSITE" id="PS51512"/>
    </source>
</evidence>
<feature type="domain" description="TFG box profile" evidence="7">
    <location>
        <begin position="486"/>
        <end position="506"/>
    </location>
</feature>
<accession>A0A498SU48</accession>
<dbReference type="PROSITE" id="PS51513">
    <property type="entry name" value="FFD"/>
    <property type="match status" value="1"/>
</dbReference>
<sequence length="571" mass="63414">STAIFVLRKNATQKEAGRTGAGLRAHRMNSCAHGGRVCAYTVCMRVHVNECVYVRKCMKKICVDFEDWNCHFLAGCDPLLSLQVTAFSTYTLLDPESNIYSCIQRVSFLPLQFLPEAFLGIVSGTRGEGCSVGMVVDRDYSLRSSFWLHNCGIMAQQTPYIGSRISLISKLDIRYEGILYTVDTNESTIALAKVRSFGTEDRPTPNPVAARDDIYEYIIFKATDIKDLIVCETPKPVPQLASGLAYDPAILSISSGRTIPMHPSVPSVPIGSNIISAGSSRSGTPNRISPAEDPAHSRAPGAGRNQRIGSLPNQMQSVTGTKRGGFQQQIHQGALNTGRQQNYPNVGGIYQGSYGRGGQQNNYRESRGGFFGRGSVNYQRGGGGHRGGISGKPQSKEKLKFESDYDFEKANEQFQETLNHINLDLKKTKLEDGNKKSITGSDAGSDVVEEEIAENGQEEQEKRYYDKSSSFFDRISCEALEKQEGKPRTDWRKERETNQETFGHSAVRSLTYRRPRGFMSGRGGRGGHMSNGYRYNSGYNYGNQQRSSYGNFHNNYNRRNNYRNSTSYSGQ</sequence>
<dbReference type="GO" id="GO:0003729">
    <property type="term" value="F:mRNA binding"/>
    <property type="evidence" value="ECO:0007669"/>
    <property type="project" value="TreeGrafter"/>
</dbReference>
<feature type="short sequence motif" description="TFG box" evidence="3">
    <location>
        <begin position="486"/>
        <end position="506"/>
    </location>
</feature>
<feature type="region of interest" description="Disordered" evidence="4">
    <location>
        <begin position="482"/>
        <end position="503"/>
    </location>
</feature>
<evidence type="ECO:0000256" key="2">
    <source>
        <dbReference type="PROSITE-ProRule" id="PRU00846"/>
    </source>
</evidence>
<dbReference type="CDD" id="cd01736">
    <property type="entry name" value="LSm14_N"/>
    <property type="match status" value="1"/>
</dbReference>
<reference evidence="9 10" key="1">
    <citation type="submission" date="2018-08" db="EMBL/GenBank/DDBJ databases">
        <authorList>
            <person name="Laetsch R D."/>
            <person name="Stevens L."/>
            <person name="Kumar S."/>
            <person name="Blaxter L. M."/>
        </authorList>
    </citation>
    <scope>NUCLEOTIDE SEQUENCE [LARGE SCALE GENOMIC DNA]</scope>
</reference>
<dbReference type="SUPFAM" id="SSF50182">
    <property type="entry name" value="Sm-like ribonucleoproteins"/>
    <property type="match status" value="1"/>
</dbReference>
<dbReference type="InterPro" id="IPR025762">
    <property type="entry name" value="DFDF"/>
</dbReference>
<dbReference type="OrthoDB" id="21539at2759"/>
<feature type="short sequence motif" description="FFD box" evidence="2">
    <location>
        <begin position="463"/>
        <end position="479"/>
    </location>
</feature>
<dbReference type="GO" id="GO:0034063">
    <property type="term" value="P:stress granule assembly"/>
    <property type="evidence" value="ECO:0007669"/>
    <property type="project" value="TreeGrafter"/>
</dbReference>
<evidence type="ECO:0000259" key="7">
    <source>
        <dbReference type="PROSITE" id="PS51536"/>
    </source>
</evidence>
<evidence type="ECO:0000256" key="4">
    <source>
        <dbReference type="SAM" id="MobiDB-lite"/>
    </source>
</evidence>
<dbReference type="PROSITE" id="PS52002">
    <property type="entry name" value="SM"/>
    <property type="match status" value="1"/>
</dbReference>